<sequence>MPMPCPVGYSSFHSFRRLYIKRYRPISFNFITAMNFADRLKQLPSASHLTALQLLGADGQVLATIENKPGQTGSLVVYAALAALYGGRITPAAASLGLEWYAEHVADARAFPGKHPNIDRLLAWSEGGESFAARTVAA</sequence>
<evidence type="ECO:0008006" key="3">
    <source>
        <dbReference type="Google" id="ProtNLM"/>
    </source>
</evidence>
<dbReference type="Pfam" id="PF10084">
    <property type="entry name" value="DUF2322"/>
    <property type="match status" value="1"/>
</dbReference>
<reference evidence="1 2" key="1">
    <citation type="submission" date="2009-05" db="EMBL/GenBank/DDBJ databases">
        <title>The draft genome of Acidovorax delafieldii 2AN.</title>
        <authorList>
            <consortium name="US DOE Joint Genome Institute (JGI-PGF)"/>
            <person name="Lucas S."/>
            <person name="Copeland A."/>
            <person name="Lapidus A."/>
            <person name="Glavina del Rio T."/>
            <person name="Tice H."/>
            <person name="Bruce D."/>
            <person name="Goodwin L."/>
            <person name="Pitluck S."/>
            <person name="Larimer F."/>
            <person name="Land M.L."/>
            <person name="Hauser L."/>
            <person name="Shelobolina E.S."/>
            <person name="Picardal F."/>
            <person name="Roden E."/>
            <person name="Emerson D."/>
        </authorList>
    </citation>
    <scope>NUCLEOTIDE SEQUENCE [LARGE SCALE GENOMIC DNA]</scope>
    <source>
        <strain evidence="1 2">2AN</strain>
    </source>
</reference>
<keyword evidence="2" id="KW-1185">Reference proteome</keyword>
<protein>
    <recommendedName>
        <fullName evidence="3">DUF2322 family protein</fullName>
    </recommendedName>
</protein>
<name>C5T3G0_ACIDE</name>
<evidence type="ECO:0000313" key="1">
    <source>
        <dbReference type="EMBL" id="EER61011.1"/>
    </source>
</evidence>
<organism evidence="1 2">
    <name type="scientific">Acidovorax delafieldii 2AN</name>
    <dbReference type="NCBI Taxonomy" id="573060"/>
    <lineage>
        <taxon>Bacteria</taxon>
        <taxon>Pseudomonadati</taxon>
        <taxon>Pseudomonadota</taxon>
        <taxon>Betaproteobacteria</taxon>
        <taxon>Burkholderiales</taxon>
        <taxon>Comamonadaceae</taxon>
        <taxon>Acidovorax</taxon>
    </lineage>
</organism>
<dbReference type="EMBL" id="ACQT01000030">
    <property type="protein sequence ID" value="EER61011.1"/>
    <property type="molecule type" value="Genomic_DNA"/>
</dbReference>
<dbReference type="PATRIC" id="fig|573060.9.peg.3745"/>
<dbReference type="Proteomes" id="UP000003856">
    <property type="component" value="Unassembled WGS sequence"/>
</dbReference>
<dbReference type="InterPro" id="IPR016755">
    <property type="entry name" value="UCP019302"/>
</dbReference>
<gene>
    <name evidence="1" type="ORF">AcdelDRAFT_1440</name>
</gene>
<comment type="caution">
    <text evidence="1">The sequence shown here is derived from an EMBL/GenBank/DDBJ whole genome shotgun (WGS) entry which is preliminary data.</text>
</comment>
<dbReference type="AlphaFoldDB" id="C5T3G0"/>
<accession>C5T3G0</accession>
<evidence type="ECO:0000313" key="2">
    <source>
        <dbReference type="Proteomes" id="UP000003856"/>
    </source>
</evidence>
<proteinExistence type="predicted"/>